<keyword evidence="2" id="KW-0472">Membrane</keyword>
<sequence length="292" mass="32407">MSSDWDYDWGFKAPAPSSPLLPPLSLHQSDSADSSSGTQLYLWAFVAVLLVLLIVIAGLLFRAWHFRRLFRAEVIHARLTGAPEPVYRNPFLGGRWAPESPSGELMEVPTLWDEEMCLEPTLPYTPYPEKSKLGTGTMDEEGGWGKGKAVVRPASDGSERTLWEEQLEKRKEDWGLDKVQPASLHRFEYVHVPKPARVPTTQPPFSQEMRDALLAIVPRKKREEHEDVIYEQPRIGDGELRVGDEVGVGVLIAMPRPTGEKDGNNAGQAWGEGEGLEAAGEISLGVLECKAI</sequence>
<dbReference type="HOGENOM" id="CLU_953726_0_0_1"/>
<accession>J6EPI3</accession>
<evidence type="ECO:0000313" key="4">
    <source>
        <dbReference type="Proteomes" id="UP000002748"/>
    </source>
</evidence>
<evidence type="ECO:0000256" key="1">
    <source>
        <dbReference type="SAM" id="MobiDB-lite"/>
    </source>
</evidence>
<reference evidence="3 4" key="1">
    <citation type="journal article" date="2012" name="Eukaryot. Cell">
        <title>Draft genome sequence of CBS 2479, the standard type strain of Trichosporon asahii.</title>
        <authorList>
            <person name="Yang R.Y."/>
            <person name="Li H.T."/>
            <person name="Zhu H."/>
            <person name="Zhou G.P."/>
            <person name="Wang M."/>
            <person name="Wang L."/>
        </authorList>
    </citation>
    <scope>NUCLEOTIDE SEQUENCE [LARGE SCALE GENOMIC DNA]</scope>
    <source>
        <strain evidence="4">ATCC 90039 / CBS 2479 / JCM 2466 / KCTC 7840 / NCYC 2677 / UAMH 7654</strain>
    </source>
</reference>
<name>J6EPI3_TRIAS</name>
<dbReference type="GeneID" id="25988581"/>
<dbReference type="Proteomes" id="UP000002748">
    <property type="component" value="Unassembled WGS sequence"/>
</dbReference>
<keyword evidence="2" id="KW-0812">Transmembrane</keyword>
<evidence type="ECO:0000313" key="3">
    <source>
        <dbReference type="EMBL" id="EJT46334.1"/>
    </source>
</evidence>
<feature type="region of interest" description="Disordered" evidence="1">
    <location>
        <begin position="139"/>
        <end position="159"/>
    </location>
</feature>
<dbReference type="AlphaFoldDB" id="J6EPI3"/>
<feature type="transmembrane region" description="Helical" evidence="2">
    <location>
        <begin position="40"/>
        <end position="61"/>
    </location>
</feature>
<keyword evidence="2" id="KW-1133">Transmembrane helix</keyword>
<dbReference type="RefSeq" id="XP_014177351.1">
    <property type="nucleotide sequence ID" value="XM_014321876.1"/>
</dbReference>
<dbReference type="KEGG" id="tasa:A1Q1_05069"/>
<dbReference type="VEuPathDB" id="FungiDB:A1Q1_05069"/>
<organism evidence="3 4">
    <name type="scientific">Trichosporon asahii var. asahii (strain ATCC 90039 / CBS 2479 / JCM 2466 / KCTC 7840 / NBRC 103889/ NCYC 2677 / UAMH 7654)</name>
    <name type="common">Yeast</name>
    <dbReference type="NCBI Taxonomy" id="1186058"/>
    <lineage>
        <taxon>Eukaryota</taxon>
        <taxon>Fungi</taxon>
        <taxon>Dikarya</taxon>
        <taxon>Basidiomycota</taxon>
        <taxon>Agaricomycotina</taxon>
        <taxon>Tremellomycetes</taxon>
        <taxon>Trichosporonales</taxon>
        <taxon>Trichosporonaceae</taxon>
        <taxon>Trichosporon</taxon>
    </lineage>
</organism>
<gene>
    <name evidence="3" type="ORF">A1Q1_05069</name>
</gene>
<proteinExistence type="predicted"/>
<protein>
    <submittedName>
        <fullName evidence="3">Uncharacterized protein</fullName>
    </submittedName>
</protein>
<evidence type="ECO:0000256" key="2">
    <source>
        <dbReference type="SAM" id="Phobius"/>
    </source>
</evidence>
<dbReference type="EMBL" id="ALBS01000296">
    <property type="protein sequence ID" value="EJT46334.1"/>
    <property type="molecule type" value="Genomic_DNA"/>
</dbReference>
<comment type="caution">
    <text evidence="3">The sequence shown here is derived from an EMBL/GenBank/DDBJ whole genome shotgun (WGS) entry which is preliminary data.</text>
</comment>